<protein>
    <submittedName>
        <fullName evidence="1">Uncharacterized protein</fullName>
    </submittedName>
</protein>
<evidence type="ECO:0000313" key="1">
    <source>
        <dbReference type="EMBL" id="KAJ3530993.1"/>
    </source>
</evidence>
<sequence length="132" mass="14124">MSKADMDKADLDQPEIGTADSESEQQPTASLPAHRLKGIAVGDRGVQLLVSTKNHLYDAEDVHAGEDAYQVIGAWEEGSVSELGKLLNQRQAALNRETVGTARFGTTYGTGKKLGSVEEGTRKQPAAQENLT</sequence>
<organism evidence="1 2">
    <name type="scientific">Fusarium decemcellulare</name>
    <dbReference type="NCBI Taxonomy" id="57161"/>
    <lineage>
        <taxon>Eukaryota</taxon>
        <taxon>Fungi</taxon>
        <taxon>Dikarya</taxon>
        <taxon>Ascomycota</taxon>
        <taxon>Pezizomycotina</taxon>
        <taxon>Sordariomycetes</taxon>
        <taxon>Hypocreomycetidae</taxon>
        <taxon>Hypocreales</taxon>
        <taxon>Nectriaceae</taxon>
        <taxon>Fusarium</taxon>
        <taxon>Fusarium decemcellulare species complex</taxon>
    </lineage>
</organism>
<gene>
    <name evidence="1" type="ORF">NM208_g9075</name>
</gene>
<proteinExistence type="predicted"/>
<reference evidence="1" key="1">
    <citation type="submission" date="2022-08" db="EMBL/GenBank/DDBJ databases">
        <title>Genome Sequence of Fusarium decemcellulare.</title>
        <authorList>
            <person name="Buettner E."/>
        </authorList>
    </citation>
    <scope>NUCLEOTIDE SEQUENCE</scope>
    <source>
        <strain evidence="1">Babe19</strain>
    </source>
</reference>
<name>A0ACC1S2X4_9HYPO</name>
<dbReference type="EMBL" id="JANRMS010001107">
    <property type="protein sequence ID" value="KAJ3530993.1"/>
    <property type="molecule type" value="Genomic_DNA"/>
</dbReference>
<evidence type="ECO:0000313" key="2">
    <source>
        <dbReference type="Proteomes" id="UP001148629"/>
    </source>
</evidence>
<dbReference type="Proteomes" id="UP001148629">
    <property type="component" value="Unassembled WGS sequence"/>
</dbReference>
<accession>A0ACC1S2X4</accession>
<keyword evidence="2" id="KW-1185">Reference proteome</keyword>
<comment type="caution">
    <text evidence="1">The sequence shown here is derived from an EMBL/GenBank/DDBJ whole genome shotgun (WGS) entry which is preliminary data.</text>
</comment>